<keyword evidence="3" id="KW-1185">Reference proteome</keyword>
<accession>A0A162XBQ1</accession>
<feature type="domain" description="DUF4460" evidence="1">
    <location>
        <begin position="7"/>
        <end position="70"/>
    </location>
</feature>
<dbReference type="VEuPathDB" id="FungiDB:PHYBLDRAFT_168199"/>
<dbReference type="EMBL" id="KV440980">
    <property type="protein sequence ID" value="OAD73765.1"/>
    <property type="molecule type" value="Genomic_DNA"/>
</dbReference>
<evidence type="ECO:0000313" key="2">
    <source>
        <dbReference type="EMBL" id="OAD73765.1"/>
    </source>
</evidence>
<reference evidence="3" key="1">
    <citation type="submission" date="2015-06" db="EMBL/GenBank/DDBJ databases">
        <title>Expansion of signal transduction pathways in fungi by whole-genome duplication.</title>
        <authorList>
            <consortium name="DOE Joint Genome Institute"/>
            <person name="Corrochano L.M."/>
            <person name="Kuo A."/>
            <person name="Marcet-Houben M."/>
            <person name="Polaino S."/>
            <person name="Salamov A."/>
            <person name="Villalobos J.M."/>
            <person name="Alvarez M.I."/>
            <person name="Avalos J."/>
            <person name="Benito E.P."/>
            <person name="Benoit I."/>
            <person name="Burger G."/>
            <person name="Camino L.P."/>
            <person name="Canovas D."/>
            <person name="Cerda-Olmedo E."/>
            <person name="Cheng J.-F."/>
            <person name="Dominguez A."/>
            <person name="Elias M."/>
            <person name="Eslava A.P."/>
            <person name="Glaser F."/>
            <person name="Grimwood J."/>
            <person name="Gutierrez G."/>
            <person name="Heitman J."/>
            <person name="Henrissat B."/>
            <person name="Iturriaga E.A."/>
            <person name="Lang B.F."/>
            <person name="Lavin J.L."/>
            <person name="Lee S."/>
            <person name="Li W."/>
            <person name="Lindquist E."/>
            <person name="Lopez-Garcia S."/>
            <person name="Luque E.M."/>
            <person name="Marcos A.T."/>
            <person name="Martin J."/>
            <person name="McCluskey K."/>
            <person name="Medina H.R."/>
            <person name="Miralles-Duran A."/>
            <person name="Miyazaki A."/>
            <person name="Munoz-Torres E."/>
            <person name="Oguiza J.A."/>
            <person name="Ohm R."/>
            <person name="Olmedo M."/>
            <person name="Orejas M."/>
            <person name="Ortiz-Castellanos L."/>
            <person name="Pisabarro A.G."/>
            <person name="Rodriguez-Romero J."/>
            <person name="Ruiz-Herrera J."/>
            <person name="Ruiz-Vazquez R."/>
            <person name="Sanz C."/>
            <person name="Schackwitz W."/>
            <person name="Schmutz J."/>
            <person name="Shahriari M."/>
            <person name="Shelest E."/>
            <person name="Silva-Franco F."/>
            <person name="Soanes D."/>
            <person name="Syed K."/>
            <person name="Tagua V.G."/>
            <person name="Talbot N.J."/>
            <person name="Thon M."/>
            <person name="De vries R.P."/>
            <person name="Wiebenga A."/>
            <person name="Yadav J.S."/>
            <person name="Braun E.L."/>
            <person name="Baker S."/>
            <person name="Garre V."/>
            <person name="Horwitz B."/>
            <person name="Torres-Martinez S."/>
            <person name="Idnurm A."/>
            <person name="Herrera-Estrella A."/>
            <person name="Gabaldon T."/>
            <person name="Grigoriev I.V."/>
        </authorList>
    </citation>
    <scope>NUCLEOTIDE SEQUENCE [LARGE SCALE GENOMIC DNA]</scope>
    <source>
        <strain evidence="3">NRRL 1555(-)</strain>
    </source>
</reference>
<dbReference type="OrthoDB" id="2097874at2759"/>
<name>A0A162XBQ1_PHYB8</name>
<dbReference type="Pfam" id="PF14687">
    <property type="entry name" value="DUF4460"/>
    <property type="match status" value="1"/>
</dbReference>
<proteinExistence type="predicted"/>
<dbReference type="Proteomes" id="UP000077315">
    <property type="component" value="Unassembled WGS sequence"/>
</dbReference>
<dbReference type="InterPro" id="IPR028031">
    <property type="entry name" value="DUF4460"/>
</dbReference>
<dbReference type="AlphaFoldDB" id="A0A162XBQ1"/>
<organism evidence="2 3">
    <name type="scientific">Phycomyces blakesleeanus (strain ATCC 8743b / DSM 1359 / FGSC 10004 / NBRC 33097 / NRRL 1555)</name>
    <dbReference type="NCBI Taxonomy" id="763407"/>
    <lineage>
        <taxon>Eukaryota</taxon>
        <taxon>Fungi</taxon>
        <taxon>Fungi incertae sedis</taxon>
        <taxon>Mucoromycota</taxon>
        <taxon>Mucoromycotina</taxon>
        <taxon>Mucoromycetes</taxon>
        <taxon>Mucorales</taxon>
        <taxon>Phycomycetaceae</taxon>
        <taxon>Phycomyces</taxon>
    </lineage>
</organism>
<dbReference type="GeneID" id="28996722"/>
<evidence type="ECO:0000313" key="3">
    <source>
        <dbReference type="Proteomes" id="UP000077315"/>
    </source>
</evidence>
<dbReference type="RefSeq" id="XP_018291805.1">
    <property type="nucleotide sequence ID" value="XM_018435816.1"/>
</dbReference>
<sequence length="239" mass="27454">MASSLVKPYLKKFVLRTHPDFFGHDLSRKRCNEDSLQQLYTLLGPLLKKSPPMVKEKTRLAFYDKSSQKQVEGTFDQPTSEWATLQSFLSLCKELGIPIKSSDMDTVRSMVSQSSGTRAARMHKSLKQEFAEALYKGHDTSFRREWTPKTVLENRLLMMGPSVDKNKMAERLCEILPQLKPEIWWGKIPVLIVSPESSLPVTLTKGMLILTSDMQCADIEQYLAANFERKHAEHIEKYR</sequence>
<dbReference type="InParanoid" id="A0A162XBQ1"/>
<gene>
    <name evidence="2" type="ORF">PHYBLDRAFT_168199</name>
</gene>
<evidence type="ECO:0000259" key="1">
    <source>
        <dbReference type="Pfam" id="PF14687"/>
    </source>
</evidence>
<protein>
    <recommendedName>
        <fullName evidence="1">DUF4460 domain-containing protein</fullName>
    </recommendedName>
</protein>